<organism evidence="1 2">
    <name type="scientific">Streptomyces daliensis</name>
    <dbReference type="NCBI Taxonomy" id="299421"/>
    <lineage>
        <taxon>Bacteria</taxon>
        <taxon>Bacillati</taxon>
        <taxon>Actinomycetota</taxon>
        <taxon>Actinomycetes</taxon>
        <taxon>Kitasatosporales</taxon>
        <taxon>Streptomycetaceae</taxon>
        <taxon>Streptomyces</taxon>
    </lineage>
</organism>
<comment type="caution">
    <text evidence="1">The sequence shown here is derived from an EMBL/GenBank/DDBJ whole genome shotgun (WGS) entry which is preliminary data.</text>
</comment>
<evidence type="ECO:0000313" key="1">
    <source>
        <dbReference type="EMBL" id="MBR7676586.1"/>
    </source>
</evidence>
<protein>
    <submittedName>
        <fullName evidence="1">Uncharacterized protein</fullName>
    </submittedName>
</protein>
<proteinExistence type="predicted"/>
<evidence type="ECO:0000313" key="2">
    <source>
        <dbReference type="Proteomes" id="UP000675554"/>
    </source>
</evidence>
<gene>
    <name evidence="1" type="ORF">KDA82_26990</name>
</gene>
<sequence>MEIGRIARRFPLVARPRPACPPLDERVEEVVELARSAERTAKLSLAALAQNKAALIASDCGVPDLARTLCWRHAEVFLGAQPLSAQEARYALEPVVNLARLLVRDGDGSSAYRVLEDLVHAAKSGGRAEVDGHTVRFENLTATQEDHHQLHRWLWTVLLADGIRALVTAGEWERARAQARQHRGIGTRLLDGRQVEIVGRCLAGDPADAHALLNSSVTAEPWERPVASCLAILCQHQAGKVEQTTLATMVQDYLSLDTPAELDLFRTRVGLAALDLSELDPAHTSAITDRLLTEAAGGRNGYTAREVLAHPTCRERLEPATQRALRTALSSSGLGQGHIPTYLEQDLLHAAEHSATTAQHLLAHRQTADHST</sequence>
<dbReference type="EMBL" id="JAGSMN010000691">
    <property type="protein sequence ID" value="MBR7676586.1"/>
    <property type="molecule type" value="Genomic_DNA"/>
</dbReference>
<dbReference type="Proteomes" id="UP000675554">
    <property type="component" value="Unassembled WGS sequence"/>
</dbReference>
<accession>A0A8T4IW93</accession>
<keyword evidence="2" id="KW-1185">Reference proteome</keyword>
<name>A0A8T4IW93_9ACTN</name>
<reference evidence="1" key="1">
    <citation type="submission" date="2021-04" db="EMBL/GenBank/DDBJ databases">
        <title>Sequencing of actinobacteria type strains.</title>
        <authorList>
            <person name="Nguyen G.-S."/>
            <person name="Wentzel A."/>
        </authorList>
    </citation>
    <scope>NUCLEOTIDE SEQUENCE</scope>
    <source>
        <strain evidence="1">DSM 42095</strain>
    </source>
</reference>
<dbReference type="AlphaFoldDB" id="A0A8T4IW93"/>